<keyword evidence="6" id="KW-1185">Reference proteome</keyword>
<dbReference type="Pfam" id="PF10320">
    <property type="entry name" value="7TM_GPCR_Srsx"/>
    <property type="match status" value="2"/>
</dbReference>
<proteinExistence type="predicted"/>
<dbReference type="EnsemblMetazoa" id="PPA28340.1">
    <property type="protein sequence ID" value="PPA28340.1"/>
    <property type="gene ID" value="WBGene00117894"/>
</dbReference>
<accession>A0A2A6B6W3</accession>
<reference evidence="5" key="2">
    <citation type="submission" date="2022-06" db="UniProtKB">
        <authorList>
            <consortium name="EnsemblMetazoa"/>
        </authorList>
    </citation>
    <scope>IDENTIFICATION</scope>
    <source>
        <strain evidence="5">PS312</strain>
    </source>
</reference>
<dbReference type="PANTHER" id="PTHR23360">
    <property type="entry name" value="G-PROTEIN COUPLED RECEPTORS FAMILY 1 PROFILE DOMAIN-CONTAINING PROTEIN-RELATED"/>
    <property type="match status" value="1"/>
</dbReference>
<accession>A0A8R1YLL2</accession>
<evidence type="ECO:0000313" key="5">
    <source>
        <dbReference type="EnsemblMetazoa" id="PPA28340.1"/>
    </source>
</evidence>
<name>A0A2A6B6W3_PRIPA</name>
<dbReference type="InterPro" id="IPR017452">
    <property type="entry name" value="GPCR_Rhodpsn_7TM"/>
</dbReference>
<dbReference type="PANTHER" id="PTHR23360:SF29">
    <property type="entry name" value="G_PROTEIN_RECEP_F1_2 DOMAIN-CONTAINING PROTEIN"/>
    <property type="match status" value="1"/>
</dbReference>
<protein>
    <submittedName>
        <fullName evidence="5">G protein-coupled receptor</fullName>
    </submittedName>
</protein>
<keyword evidence="4" id="KW-0472">Membrane</keyword>
<keyword evidence="2" id="KW-0812">Transmembrane</keyword>
<dbReference type="InterPro" id="IPR047130">
    <property type="entry name" value="7TM_GPCR_Srsx_nematod"/>
</dbReference>
<dbReference type="GO" id="GO:0016020">
    <property type="term" value="C:membrane"/>
    <property type="evidence" value="ECO:0007669"/>
    <property type="project" value="UniProtKB-SubCell"/>
</dbReference>
<reference evidence="6" key="1">
    <citation type="journal article" date="2008" name="Nat. Genet.">
        <title>The Pristionchus pacificus genome provides a unique perspective on nematode lifestyle and parasitism.</title>
        <authorList>
            <person name="Dieterich C."/>
            <person name="Clifton S.W."/>
            <person name="Schuster L.N."/>
            <person name="Chinwalla A."/>
            <person name="Delehaunty K."/>
            <person name="Dinkelacker I."/>
            <person name="Fulton L."/>
            <person name="Fulton R."/>
            <person name="Godfrey J."/>
            <person name="Minx P."/>
            <person name="Mitreva M."/>
            <person name="Roeseler W."/>
            <person name="Tian H."/>
            <person name="Witte H."/>
            <person name="Yang S.P."/>
            <person name="Wilson R.K."/>
            <person name="Sommer R.J."/>
        </authorList>
    </citation>
    <scope>NUCLEOTIDE SEQUENCE [LARGE SCALE GENOMIC DNA]</scope>
    <source>
        <strain evidence="6">PS312</strain>
    </source>
</reference>
<dbReference type="CDD" id="cd00637">
    <property type="entry name" value="7tm_classA_rhodopsin-like"/>
    <property type="match status" value="1"/>
</dbReference>
<dbReference type="Proteomes" id="UP000005239">
    <property type="component" value="Unassembled WGS sequence"/>
</dbReference>
<dbReference type="InterPro" id="IPR000276">
    <property type="entry name" value="GPCR_Rhodpsn"/>
</dbReference>
<organism evidence="5 6">
    <name type="scientific">Pristionchus pacificus</name>
    <name type="common">Parasitic nematode worm</name>
    <dbReference type="NCBI Taxonomy" id="54126"/>
    <lineage>
        <taxon>Eukaryota</taxon>
        <taxon>Metazoa</taxon>
        <taxon>Ecdysozoa</taxon>
        <taxon>Nematoda</taxon>
        <taxon>Chromadorea</taxon>
        <taxon>Rhabditida</taxon>
        <taxon>Rhabditina</taxon>
        <taxon>Diplogasteromorpha</taxon>
        <taxon>Diplogasteroidea</taxon>
        <taxon>Neodiplogasteridae</taxon>
        <taxon>Pristionchus</taxon>
    </lineage>
</organism>
<keyword evidence="3" id="KW-1133">Transmembrane helix</keyword>
<gene>
    <name evidence="5" type="primary">WBGene00117894</name>
</gene>
<evidence type="ECO:0000256" key="3">
    <source>
        <dbReference type="ARBA" id="ARBA00022989"/>
    </source>
</evidence>
<dbReference type="OrthoDB" id="5835830at2759"/>
<comment type="subcellular location">
    <subcellularLocation>
        <location evidence="1">Membrane</location>
    </subcellularLocation>
</comment>
<dbReference type="PROSITE" id="PS50262">
    <property type="entry name" value="G_PROTEIN_RECEP_F1_2"/>
    <property type="match status" value="2"/>
</dbReference>
<dbReference type="AlphaFoldDB" id="A0A2A6B6W3"/>
<sequence>MLYKPVSAVEKDPEAYLDDLRGEVAINQSLIYVGAICASINLPLLFVFLTYRPFRGRFQLLITLAFADFINCLSIMAQGLQRSSIFIDVIATSLMPIKSPFDCVGELWLMLREVGGLWAPMIQVIMGLERILAVFKPAWYNRTYSTRSVASVLFSIFFVLSSISSSVIVASTLRETKVKYYCGRKAAFTANYGTYVYLVNVCGYAIGFLLNLISYCKVRTFMSRTEKNKNLARLRYYLVISGMSTILVSIPNFINLASVIFARIADDVSKAANWATAINSGMNFFVYLALNEEFRNRCKQIGNALMGLDATGKTSMIEARTVMGSSQGTKGPVITVKKKAWNIFISPIIPSLQMEKLTNVTAAIVNEAYELIPYNIVNVILGAICSAINISLILIFVTFKPFRTKYQILLYNSILETSLVPIKSQWECAVEPWLVLKGAGDLCPPIVQLFMGIEKFIAVFMPFFYKKTYRSNSMVRSIWTIGMSLIFVLVSLLLGFVISWMNKDVKQRYKCGRGAAFSVSYASFIYITNIFGYAVGLFFNCIAYFRVACCSKLQENGRILNRIQYYLVISFLSTIFVSIPNLISCLILSHVSDVFFKKVNDFISKPAVWATCINSSINFFVYFAINREFRTRCIELVVCSRQPSMSIFTETTSRRQ</sequence>
<dbReference type="InterPro" id="IPR019424">
    <property type="entry name" value="7TM_GPCR_Srsx"/>
</dbReference>
<dbReference type="SMART" id="SM01381">
    <property type="entry name" value="7TM_GPCR_Srsx"/>
    <property type="match status" value="1"/>
</dbReference>
<evidence type="ECO:0000256" key="4">
    <source>
        <dbReference type="ARBA" id="ARBA00023136"/>
    </source>
</evidence>
<dbReference type="SUPFAM" id="SSF81321">
    <property type="entry name" value="Family A G protein-coupled receptor-like"/>
    <property type="match status" value="2"/>
</dbReference>
<evidence type="ECO:0000313" key="6">
    <source>
        <dbReference type="Proteomes" id="UP000005239"/>
    </source>
</evidence>
<dbReference type="GO" id="GO:0004930">
    <property type="term" value="F:G protein-coupled receptor activity"/>
    <property type="evidence" value="ECO:0007669"/>
    <property type="project" value="InterPro"/>
</dbReference>
<evidence type="ECO:0000256" key="1">
    <source>
        <dbReference type="ARBA" id="ARBA00004370"/>
    </source>
</evidence>
<evidence type="ECO:0000256" key="2">
    <source>
        <dbReference type="ARBA" id="ARBA00022692"/>
    </source>
</evidence>
<dbReference type="Gene3D" id="1.20.1070.10">
    <property type="entry name" value="Rhodopsin 7-helix transmembrane proteins"/>
    <property type="match status" value="2"/>
</dbReference>